<keyword evidence="3" id="KW-1185">Reference proteome</keyword>
<dbReference type="InterPro" id="IPR025048">
    <property type="entry name" value="DUF3987"/>
</dbReference>
<evidence type="ECO:0000313" key="2">
    <source>
        <dbReference type="EMBL" id="SMB28625.1"/>
    </source>
</evidence>
<keyword evidence="1" id="KW-0175">Coiled coil</keyword>
<evidence type="ECO:0008006" key="4">
    <source>
        <dbReference type="Google" id="ProtNLM"/>
    </source>
</evidence>
<dbReference type="Proteomes" id="UP000242886">
    <property type="component" value="Chromosome SDENCHOL"/>
</dbReference>
<sequence length="527" mass="57790">MSAKKRGIDFNDLHQAKGKEAVAAAITNALTPGIAQGEHAEANWPDPLIPGAINVPEIPASLLPGWVGDMAAAIADSTQTPPAMAVMLALSVLATILQRRFEVAPYGEDDDYTEPLALWTLVGMPSGARKTAVINALTDPLMRWEKRERDALRTEVARISTRREVAKRRIEKLIRDAASAKNDKDRNLINLEIEKAKLDMPEDIHAPRLFTGDVTAETLQAMLVKHGERMAVLTDEAGIFMVMAGLYSGGCANIDVFLQSHAGSPVRVDRAEREAYLARPALSFGLALQPGILADVASNRRFRDSGLLARFLYAMPESTVGKRDVRRRVPIPERVKAAYDAGVFGLLERRTLLPDTPRRIAFTDPAREIWLDFCEVIERQQGDGGKLESISDWSAKLPGAVARVAGLIEIAEIGPGVERVSEGAVTRALDLAQRLIPHAQEAFAILGADAADADATAVLRWIQAGNHASFKRSTCQKAMEGRFRSVERLTKAAERLIRRDVLREFKEHNKGAPPSVWYRVNPKCLST</sequence>
<feature type="coiled-coil region" evidence="1">
    <location>
        <begin position="156"/>
        <end position="183"/>
    </location>
</feature>
<gene>
    <name evidence="2" type="ORF">SDENCHOL_20668</name>
</gene>
<evidence type="ECO:0000256" key="1">
    <source>
        <dbReference type="SAM" id="Coils"/>
    </source>
</evidence>
<evidence type="ECO:0000313" key="3">
    <source>
        <dbReference type="Proteomes" id="UP000242886"/>
    </source>
</evidence>
<reference evidence="2" key="1">
    <citation type="submission" date="2017-03" db="EMBL/GenBank/DDBJ databases">
        <authorList>
            <consortium name="AG Boll"/>
        </authorList>
    </citation>
    <scope>NUCLEOTIDE SEQUENCE [LARGE SCALE GENOMIC DNA]</scope>
    <source>
        <strain evidence="2">Chol</strain>
    </source>
</reference>
<dbReference type="RefSeq" id="WP_154717143.1">
    <property type="nucleotide sequence ID" value="NZ_LT837803.1"/>
</dbReference>
<proteinExistence type="predicted"/>
<protein>
    <recommendedName>
        <fullName evidence="4">DUF3987 domain-containing protein</fullName>
    </recommendedName>
</protein>
<dbReference type="AlphaFoldDB" id="A0A7Z7HSL4"/>
<name>A0A7Z7HSL4_9PROT</name>
<dbReference type="EMBL" id="LT837803">
    <property type="protein sequence ID" value="SMB28625.1"/>
    <property type="molecule type" value="Genomic_DNA"/>
</dbReference>
<dbReference type="Pfam" id="PF13148">
    <property type="entry name" value="DUF3987"/>
    <property type="match status" value="1"/>
</dbReference>
<organism evidence="2 3">
    <name type="scientific">Sterolibacterium denitrificans</name>
    <dbReference type="NCBI Taxonomy" id="157592"/>
    <lineage>
        <taxon>Bacteria</taxon>
        <taxon>Pseudomonadati</taxon>
        <taxon>Pseudomonadota</taxon>
        <taxon>Betaproteobacteria</taxon>
        <taxon>Nitrosomonadales</taxon>
        <taxon>Sterolibacteriaceae</taxon>
        <taxon>Sterolibacterium</taxon>
    </lineage>
</organism>
<accession>A0A7Z7HSL4</accession>